<accession>A0ABS8UZA2</accession>
<evidence type="ECO:0000256" key="1">
    <source>
        <dbReference type="SAM" id="MobiDB-lite"/>
    </source>
</evidence>
<dbReference type="Proteomes" id="UP000823775">
    <property type="component" value="Unassembled WGS sequence"/>
</dbReference>
<name>A0ABS8UZA2_DATST</name>
<keyword evidence="3" id="KW-1185">Reference proteome</keyword>
<comment type="caution">
    <text evidence="2">The sequence shown here is derived from an EMBL/GenBank/DDBJ whole genome shotgun (WGS) entry which is preliminary data.</text>
</comment>
<evidence type="ECO:0000313" key="2">
    <source>
        <dbReference type="EMBL" id="MCD9639165.1"/>
    </source>
</evidence>
<feature type="region of interest" description="Disordered" evidence="1">
    <location>
        <begin position="1"/>
        <end position="41"/>
    </location>
</feature>
<dbReference type="EMBL" id="JACEIK010002855">
    <property type="protein sequence ID" value="MCD9639165.1"/>
    <property type="molecule type" value="Genomic_DNA"/>
</dbReference>
<proteinExistence type="predicted"/>
<sequence>MAPKVNKGKGVASSSHGNKRSKGTQEAPMEDTSMPQPPPRNYWRCWFTEQEELRMSGVIEEKLQQLNMDNPLSEHSRALYKVGPGFEEPFCDDDPLMRSRLESTLIWALIMMERTLRWEKLHLPPQTMGIRHREFFLHTFTYALLF</sequence>
<gene>
    <name evidence="2" type="ORF">HAX54_023522</name>
</gene>
<reference evidence="2 3" key="1">
    <citation type="journal article" date="2021" name="BMC Genomics">
        <title>Datura genome reveals duplications of psychoactive alkaloid biosynthetic genes and high mutation rate following tissue culture.</title>
        <authorList>
            <person name="Rajewski A."/>
            <person name="Carter-House D."/>
            <person name="Stajich J."/>
            <person name="Litt A."/>
        </authorList>
    </citation>
    <scope>NUCLEOTIDE SEQUENCE [LARGE SCALE GENOMIC DNA]</scope>
    <source>
        <strain evidence="2">AR-01</strain>
    </source>
</reference>
<organism evidence="2 3">
    <name type="scientific">Datura stramonium</name>
    <name type="common">Jimsonweed</name>
    <name type="synonym">Common thornapple</name>
    <dbReference type="NCBI Taxonomy" id="4076"/>
    <lineage>
        <taxon>Eukaryota</taxon>
        <taxon>Viridiplantae</taxon>
        <taxon>Streptophyta</taxon>
        <taxon>Embryophyta</taxon>
        <taxon>Tracheophyta</taxon>
        <taxon>Spermatophyta</taxon>
        <taxon>Magnoliopsida</taxon>
        <taxon>eudicotyledons</taxon>
        <taxon>Gunneridae</taxon>
        <taxon>Pentapetalae</taxon>
        <taxon>asterids</taxon>
        <taxon>lamiids</taxon>
        <taxon>Solanales</taxon>
        <taxon>Solanaceae</taxon>
        <taxon>Solanoideae</taxon>
        <taxon>Datureae</taxon>
        <taxon>Datura</taxon>
    </lineage>
</organism>
<protein>
    <submittedName>
        <fullName evidence="2">Uncharacterized protein</fullName>
    </submittedName>
</protein>
<evidence type="ECO:0000313" key="3">
    <source>
        <dbReference type="Proteomes" id="UP000823775"/>
    </source>
</evidence>